<organism evidence="4 5">
    <name type="scientific">Roseomonas mucosa</name>
    <dbReference type="NCBI Taxonomy" id="207340"/>
    <lineage>
        <taxon>Bacteria</taxon>
        <taxon>Pseudomonadati</taxon>
        <taxon>Pseudomonadota</taxon>
        <taxon>Alphaproteobacteria</taxon>
        <taxon>Acetobacterales</taxon>
        <taxon>Roseomonadaceae</taxon>
        <taxon>Roseomonas</taxon>
    </lineage>
</organism>
<sequence>MRLHIQNPPASDLRITPAQWAAAIARHPDMAGIAMTMAADPRGLEEGLREAEVLVTWTGLPGDPLRAGPLRQRAPRLRILSFTSAGVDRLAPFDWLPEGVAMLNNRGTHGDKAGEFAIMALLMLRNHIPFFAECQREGRWAPRLAPSLAGATLGVLGLGALGGATARRARQFGMRVLGIRHGSDPHPDCDETFPQEALDSVLPRCDMLVLACPLTPRTRGILSRERLSRLPRGAGVVNIARGPVWDQDAVCDLLESGHLSACLTDVAVPEPLPPESRLWRTPGLFVTPHMSADDPLVYNDRTLDILFENLRAERKGNPLPNRVDPGRGY</sequence>
<evidence type="ECO:0000313" key="4">
    <source>
        <dbReference type="EMBL" id="ONH83284.1"/>
    </source>
</evidence>
<dbReference type="InterPro" id="IPR036291">
    <property type="entry name" value="NAD(P)-bd_dom_sf"/>
</dbReference>
<dbReference type="GO" id="GO:0051287">
    <property type="term" value="F:NAD binding"/>
    <property type="evidence" value="ECO:0007669"/>
    <property type="project" value="InterPro"/>
</dbReference>
<dbReference type="PANTHER" id="PTHR43333:SF1">
    <property type="entry name" value="D-ISOMER SPECIFIC 2-HYDROXYACID DEHYDROGENASE NAD-BINDING DOMAIN-CONTAINING PROTEIN"/>
    <property type="match status" value="1"/>
</dbReference>
<evidence type="ECO:0000256" key="1">
    <source>
        <dbReference type="ARBA" id="ARBA00023002"/>
    </source>
</evidence>
<dbReference type="STRING" id="207340.APZ41_010500"/>
<keyword evidence="5" id="KW-1185">Reference proteome</keyword>
<keyword evidence="1" id="KW-0560">Oxidoreductase</keyword>
<dbReference type="Gene3D" id="3.40.50.720">
    <property type="entry name" value="NAD(P)-binding Rossmann-like Domain"/>
    <property type="match status" value="2"/>
</dbReference>
<evidence type="ECO:0000259" key="3">
    <source>
        <dbReference type="Pfam" id="PF02826"/>
    </source>
</evidence>
<dbReference type="InterPro" id="IPR006140">
    <property type="entry name" value="D-isomer_DH_NAD-bd"/>
</dbReference>
<dbReference type="AlphaFoldDB" id="A0A1S8D6A8"/>
<reference evidence="4" key="1">
    <citation type="submission" date="2016-12" db="EMBL/GenBank/DDBJ databases">
        <title>Draft genome sequence of Roseomonas mucosa strain AU37, isolated from a peripheral intravenous catheter.</title>
        <authorList>
            <person name="Choudhury M.A."/>
            <person name="Sidjabat H.E."/>
            <person name="Wailan A.M."/>
            <person name="Zhang L."/>
            <person name="Marsh N.M."/>
            <person name="Rickard C.M."/>
            <person name="Davies M."/>
            <person name="Mcmillan D.J."/>
        </authorList>
    </citation>
    <scope>NUCLEOTIDE SEQUENCE [LARGE SCALE GENOMIC DNA]</scope>
    <source>
        <strain evidence="4">AU37</strain>
    </source>
</reference>
<dbReference type="SUPFAM" id="SSF51735">
    <property type="entry name" value="NAD(P)-binding Rossmann-fold domains"/>
    <property type="match status" value="1"/>
</dbReference>
<name>A0A1S8D6A8_9PROT</name>
<keyword evidence="2" id="KW-0520">NAD</keyword>
<dbReference type="EMBL" id="LLWF02000028">
    <property type="protein sequence ID" value="ONH83284.1"/>
    <property type="molecule type" value="Genomic_DNA"/>
</dbReference>
<comment type="caution">
    <text evidence="4">The sequence shown here is derived from an EMBL/GenBank/DDBJ whole genome shotgun (WGS) entry which is preliminary data.</text>
</comment>
<dbReference type="SUPFAM" id="SSF52283">
    <property type="entry name" value="Formate/glycerate dehydrogenase catalytic domain-like"/>
    <property type="match status" value="1"/>
</dbReference>
<dbReference type="Proteomes" id="UP000054844">
    <property type="component" value="Unassembled WGS sequence"/>
</dbReference>
<evidence type="ECO:0000256" key="2">
    <source>
        <dbReference type="ARBA" id="ARBA00023027"/>
    </source>
</evidence>
<dbReference type="RefSeq" id="WP_058390139.1">
    <property type="nucleotide sequence ID" value="NZ_LLWF02000028.1"/>
</dbReference>
<dbReference type="GO" id="GO:0016491">
    <property type="term" value="F:oxidoreductase activity"/>
    <property type="evidence" value="ECO:0007669"/>
    <property type="project" value="UniProtKB-KW"/>
</dbReference>
<accession>A0A1S8D6A8</accession>
<evidence type="ECO:0000313" key="5">
    <source>
        <dbReference type="Proteomes" id="UP000054844"/>
    </source>
</evidence>
<feature type="domain" description="D-isomer specific 2-hydroxyacid dehydrogenase NAD-binding" evidence="3">
    <location>
        <begin position="119"/>
        <end position="291"/>
    </location>
</feature>
<dbReference type="PANTHER" id="PTHR43333">
    <property type="entry name" value="2-HACID_DH_C DOMAIN-CONTAINING PROTEIN"/>
    <property type="match status" value="1"/>
</dbReference>
<dbReference type="Pfam" id="PF02826">
    <property type="entry name" value="2-Hacid_dh_C"/>
    <property type="match status" value="1"/>
</dbReference>
<gene>
    <name evidence="4" type="ORF">APZ41_010500</name>
</gene>
<protein>
    <submittedName>
        <fullName evidence="4">Hydroxyacid dehydrogenase</fullName>
    </submittedName>
</protein>
<proteinExistence type="predicted"/>